<feature type="domain" description="Copper amine oxidase-like N-terminal" evidence="3">
    <location>
        <begin position="36"/>
        <end position="90"/>
    </location>
</feature>
<evidence type="ECO:0000256" key="1">
    <source>
        <dbReference type="SAM" id="MobiDB-lite"/>
    </source>
</evidence>
<dbReference type="PANTHER" id="PTHR47572">
    <property type="entry name" value="LIPOPROTEIN-RELATED"/>
    <property type="match status" value="1"/>
</dbReference>
<dbReference type="InterPro" id="IPR051262">
    <property type="entry name" value="SMP-30/CGR1_Lactonase"/>
</dbReference>
<evidence type="ECO:0000313" key="6">
    <source>
        <dbReference type="Proteomes" id="UP001597233"/>
    </source>
</evidence>
<dbReference type="Proteomes" id="UP001597233">
    <property type="component" value="Unassembled WGS sequence"/>
</dbReference>
<dbReference type="SUPFAM" id="SSF63829">
    <property type="entry name" value="Calcium-dependent phosphotriesterase"/>
    <property type="match status" value="1"/>
</dbReference>
<dbReference type="InterPro" id="IPR012854">
    <property type="entry name" value="Cu_amine_oxidase-like_N"/>
</dbReference>
<dbReference type="InterPro" id="IPR013658">
    <property type="entry name" value="SGL"/>
</dbReference>
<sequence>MMKNKALAACILASGLVFLPSVSEAAPVETDMNMTVDGKAVGLEGFTLNHRLYVPYEIIAGQLGAETDWNEQTGRLTLRLGEKNVTFTRTDDVSTTSATALVVTSGEVLLPVRSTFQQFGYGVYYNPSTRIVQVKKNAEDDLSPSSPNTGMSTEENTTGGSTGNVTENTYGDLLPVTILTDLKPDQTTGMRIEGVVANESYIFTADMDTRELYRIDATTGAATVLTVLPRTGTGMTLDTTGNLYIASGGDEGVIFKINAADLTGEPFDGSRVETFASGVPGANGLAFAQDNTLYVTGGATGNLYAVMAGGQVQTYATGLTAARAEQPIVVNGIAIDTDGAIYTSNTSSGEVNRFVVRTDGTLSAAEVIAQSPLLYGADGLTLGPDGQLYIAANERNAIVKVTMEGQVTDIARNDNTGPLEFPASVSFVRNTLYISNFDLPRGVNNPNSLGIGASIAVVKQ</sequence>
<dbReference type="EMBL" id="JBHUEH010000032">
    <property type="protein sequence ID" value="MFD1887807.1"/>
    <property type="molecule type" value="Genomic_DNA"/>
</dbReference>
<feature type="domain" description="SMP-30/Gluconolactonase/LRE-like region" evidence="4">
    <location>
        <begin position="193"/>
        <end position="435"/>
    </location>
</feature>
<feature type="region of interest" description="Disordered" evidence="1">
    <location>
        <begin position="138"/>
        <end position="167"/>
    </location>
</feature>
<dbReference type="Pfam" id="PF07833">
    <property type="entry name" value="Cu_amine_oxidN1"/>
    <property type="match status" value="1"/>
</dbReference>
<gene>
    <name evidence="5" type="ORF">ACFSC9_20210</name>
</gene>
<reference evidence="6" key="1">
    <citation type="journal article" date="2019" name="Int. J. Syst. Evol. Microbiol.">
        <title>The Global Catalogue of Microorganisms (GCM) 10K type strain sequencing project: providing services to taxonomists for standard genome sequencing and annotation.</title>
        <authorList>
            <consortium name="The Broad Institute Genomics Platform"/>
            <consortium name="The Broad Institute Genome Sequencing Center for Infectious Disease"/>
            <person name="Wu L."/>
            <person name="Ma J."/>
        </authorList>
    </citation>
    <scope>NUCLEOTIDE SEQUENCE [LARGE SCALE GENOMIC DNA]</scope>
    <source>
        <strain evidence="6">CCUG 54950</strain>
    </source>
</reference>
<comment type="caution">
    <text evidence="5">The sequence shown here is derived from an EMBL/GenBank/DDBJ whole genome shotgun (WGS) entry which is preliminary data.</text>
</comment>
<dbReference type="InterPro" id="IPR011042">
    <property type="entry name" value="6-blade_b-propeller_TolB-like"/>
</dbReference>
<feature type="compositionally biased region" description="Low complexity" evidence="1">
    <location>
        <begin position="148"/>
        <end position="167"/>
    </location>
</feature>
<evidence type="ECO:0000313" key="5">
    <source>
        <dbReference type="EMBL" id="MFD1887807.1"/>
    </source>
</evidence>
<feature type="chain" id="PRO_5045339977" evidence="2">
    <location>
        <begin position="26"/>
        <end position="460"/>
    </location>
</feature>
<feature type="signal peptide" evidence="2">
    <location>
        <begin position="1"/>
        <end position="25"/>
    </location>
</feature>
<proteinExistence type="predicted"/>
<evidence type="ECO:0000256" key="2">
    <source>
        <dbReference type="SAM" id="SignalP"/>
    </source>
</evidence>
<keyword evidence="2" id="KW-0732">Signal</keyword>
<evidence type="ECO:0000259" key="4">
    <source>
        <dbReference type="Pfam" id="PF08450"/>
    </source>
</evidence>
<dbReference type="Gene3D" id="2.120.10.30">
    <property type="entry name" value="TolB, C-terminal domain"/>
    <property type="match status" value="1"/>
</dbReference>
<name>A0ABW4RNN4_9BACL</name>
<keyword evidence="6" id="KW-1185">Reference proteome</keyword>
<accession>A0ABW4RNN4</accession>
<dbReference type="PANTHER" id="PTHR47572:SF5">
    <property type="entry name" value="BLR2277 PROTEIN"/>
    <property type="match status" value="1"/>
</dbReference>
<dbReference type="RefSeq" id="WP_347323907.1">
    <property type="nucleotide sequence ID" value="NZ_JBCGUH010000002.1"/>
</dbReference>
<dbReference type="Pfam" id="PF08450">
    <property type="entry name" value="SGL"/>
    <property type="match status" value="1"/>
</dbReference>
<organism evidence="5 6">
    <name type="scientific">Paenibacillus wenxiniae</name>
    <dbReference type="NCBI Taxonomy" id="1636843"/>
    <lineage>
        <taxon>Bacteria</taxon>
        <taxon>Bacillati</taxon>
        <taxon>Bacillota</taxon>
        <taxon>Bacilli</taxon>
        <taxon>Bacillales</taxon>
        <taxon>Paenibacillaceae</taxon>
        <taxon>Paenibacillus</taxon>
    </lineage>
</organism>
<dbReference type="SUPFAM" id="SSF55383">
    <property type="entry name" value="Copper amine oxidase, domain N"/>
    <property type="match status" value="1"/>
</dbReference>
<dbReference type="InterPro" id="IPR036582">
    <property type="entry name" value="Mao_N_sf"/>
</dbReference>
<evidence type="ECO:0000259" key="3">
    <source>
        <dbReference type="Pfam" id="PF07833"/>
    </source>
</evidence>
<protein>
    <submittedName>
        <fullName evidence="5">Stalk domain-containing protein</fullName>
    </submittedName>
</protein>